<dbReference type="Proteomes" id="UP000315891">
    <property type="component" value="Chromosome"/>
</dbReference>
<sequence>MRLFLLPLLAFAATACAATPVDVATPAPARPTVQVSPATTAEQAGLVDVATLAPDIRVEMRYAGSDNFTGAVVPGYEARKCLLLEPAAEALAKVQADLRSQDLSLTIFDCYRPVRAVHAFVDWAHHLSDQRTKAEHYPNVDKSTLLGPYIAETSGHSRGATVDLGIIRCKQRYDEALCDPLDMGADFDLFDPRANTDSPAITEAQRANRQLLLDAMKQRGFVNYPMEWWHFTFKPEPTPTTAYDVPVK</sequence>
<dbReference type="GO" id="GO:0008270">
    <property type="term" value="F:zinc ion binding"/>
    <property type="evidence" value="ECO:0007669"/>
    <property type="project" value="UniProtKB-UniRule"/>
</dbReference>
<evidence type="ECO:0000313" key="13">
    <source>
        <dbReference type="Proteomes" id="UP000315891"/>
    </source>
</evidence>
<evidence type="ECO:0000256" key="2">
    <source>
        <dbReference type="ARBA" id="ARBA00022670"/>
    </source>
</evidence>
<evidence type="ECO:0000256" key="3">
    <source>
        <dbReference type="ARBA" id="ARBA00022723"/>
    </source>
</evidence>
<feature type="binding site" evidence="9">
    <location>
        <position position="156"/>
    </location>
    <ligand>
        <name>Zn(2+)</name>
        <dbReference type="ChEBI" id="CHEBI:29105"/>
        <note>catalytic</note>
    </ligand>
</feature>
<keyword evidence="8 10" id="KW-0961">Cell wall biogenesis/degradation</keyword>
<keyword evidence="2 9" id="KW-0645">Protease</keyword>
<evidence type="ECO:0000256" key="7">
    <source>
        <dbReference type="ARBA" id="ARBA00023049"/>
    </source>
</evidence>
<evidence type="ECO:0000256" key="11">
    <source>
        <dbReference type="SAM" id="SignalP"/>
    </source>
</evidence>
<evidence type="ECO:0000256" key="10">
    <source>
        <dbReference type="PIRNR" id="PIRNR026671"/>
    </source>
</evidence>
<protein>
    <recommendedName>
        <fullName evidence="9 10">D-alanyl-D-alanine dipeptidase</fullName>
        <shortName evidence="9 10">D-Ala-D-Ala dipeptidase</shortName>
        <ecNumber evidence="9 10">3.4.13.22</ecNumber>
    </recommendedName>
</protein>
<comment type="similarity">
    <text evidence="9 10">Belongs to the peptidase M15D family.</text>
</comment>
<feature type="signal peptide" evidence="11">
    <location>
        <begin position="1"/>
        <end position="17"/>
    </location>
</feature>
<dbReference type="PANTHER" id="PTHR43126:SF1">
    <property type="entry name" value="D-ALANYL-D-ALANINE DIPEPTIDASE"/>
    <property type="match status" value="1"/>
</dbReference>
<feature type="active site" description="Proton donor/acceptor" evidence="9">
    <location>
        <position position="227"/>
    </location>
</feature>
<name>A0A516V755_9GAMM</name>
<dbReference type="PIRSF" id="PIRSF026671">
    <property type="entry name" value="AA_dipeptidase"/>
    <property type="match status" value="1"/>
</dbReference>
<evidence type="ECO:0000256" key="4">
    <source>
        <dbReference type="ARBA" id="ARBA00022801"/>
    </source>
</evidence>
<evidence type="ECO:0000256" key="8">
    <source>
        <dbReference type="ARBA" id="ARBA00023316"/>
    </source>
</evidence>
<dbReference type="HAMAP" id="MF_01924">
    <property type="entry name" value="A_A_dipeptidase"/>
    <property type="match status" value="1"/>
</dbReference>
<keyword evidence="11" id="KW-0732">Signal</keyword>
<dbReference type="EC" id="3.4.13.22" evidence="9 10"/>
<dbReference type="RefSeq" id="WP_143879857.1">
    <property type="nucleotide sequence ID" value="NZ_BAABLZ010000001.1"/>
</dbReference>
<evidence type="ECO:0000256" key="5">
    <source>
        <dbReference type="ARBA" id="ARBA00022833"/>
    </source>
</evidence>
<evidence type="ECO:0000256" key="6">
    <source>
        <dbReference type="ARBA" id="ARBA00022997"/>
    </source>
</evidence>
<dbReference type="PANTHER" id="PTHR43126">
    <property type="entry name" value="D-ALANYL-D-ALANINE DIPEPTIDASE"/>
    <property type="match status" value="1"/>
</dbReference>
<keyword evidence="4 9" id="KW-0378">Hydrolase</keyword>
<dbReference type="GO" id="GO:0071555">
    <property type="term" value="P:cell wall organization"/>
    <property type="evidence" value="ECO:0007669"/>
    <property type="project" value="UniProtKB-KW"/>
</dbReference>
<keyword evidence="13" id="KW-1185">Reference proteome</keyword>
<gene>
    <name evidence="9" type="primary">ddpX</name>
    <name evidence="12" type="ORF">FNZ56_10880</name>
</gene>
<dbReference type="GO" id="GO:0008237">
    <property type="term" value="F:metallopeptidase activity"/>
    <property type="evidence" value="ECO:0007669"/>
    <property type="project" value="UniProtKB-KW"/>
</dbReference>
<feature type="site" description="Transition state stabilizer" evidence="9">
    <location>
        <position position="112"/>
    </location>
</feature>
<feature type="binding site" evidence="9">
    <location>
        <position position="230"/>
    </location>
    <ligand>
        <name>Zn(2+)</name>
        <dbReference type="ChEBI" id="CHEBI:29105"/>
        <note>catalytic</note>
    </ligand>
</feature>
<dbReference type="Gene3D" id="3.30.1380.10">
    <property type="match status" value="1"/>
</dbReference>
<dbReference type="Pfam" id="PF01427">
    <property type="entry name" value="Peptidase_M15"/>
    <property type="match status" value="1"/>
</dbReference>
<dbReference type="OrthoDB" id="9801430at2"/>
<dbReference type="InterPro" id="IPR000755">
    <property type="entry name" value="A_A_dipeptidase"/>
</dbReference>
<keyword evidence="6 9" id="KW-0224">Dipeptidase</keyword>
<keyword evidence="7 9" id="KW-0482">Metalloprotease</keyword>
<evidence type="ECO:0000256" key="9">
    <source>
        <dbReference type="HAMAP-Rule" id="MF_01924"/>
    </source>
</evidence>
<comment type="catalytic activity">
    <reaction evidence="1 9 10">
        <text>D-alanyl-D-alanine + H2O = 2 D-alanine</text>
        <dbReference type="Rhea" id="RHEA:20661"/>
        <dbReference type="ChEBI" id="CHEBI:15377"/>
        <dbReference type="ChEBI" id="CHEBI:57416"/>
        <dbReference type="ChEBI" id="CHEBI:57822"/>
        <dbReference type="EC" id="3.4.13.22"/>
    </reaction>
</comment>
<keyword evidence="5 9" id="KW-0862">Zinc</keyword>
<organism evidence="12 13">
    <name type="scientific">Pseudoluteimonas lycopersici</name>
    <dbReference type="NCBI Taxonomy" id="1324796"/>
    <lineage>
        <taxon>Bacteria</taxon>
        <taxon>Pseudomonadati</taxon>
        <taxon>Pseudomonadota</taxon>
        <taxon>Gammaproteobacteria</taxon>
        <taxon>Lysobacterales</taxon>
        <taxon>Lysobacteraceae</taxon>
        <taxon>Pseudoluteimonas</taxon>
    </lineage>
</organism>
<comment type="cofactor">
    <cofactor evidence="9">
        <name>Zn(2+)</name>
        <dbReference type="ChEBI" id="CHEBI:29105"/>
    </cofactor>
    <text evidence="9">Binds 1 zinc ion per subunit.</text>
</comment>
<dbReference type="AlphaFoldDB" id="A0A516V755"/>
<evidence type="ECO:0000313" key="12">
    <source>
        <dbReference type="EMBL" id="QDQ74348.1"/>
    </source>
</evidence>
<dbReference type="GO" id="GO:0006508">
    <property type="term" value="P:proteolysis"/>
    <property type="evidence" value="ECO:0007669"/>
    <property type="project" value="UniProtKB-KW"/>
</dbReference>
<feature type="chain" id="PRO_5022173386" description="D-alanyl-D-alanine dipeptidase" evidence="11">
    <location>
        <begin position="18"/>
        <end position="248"/>
    </location>
</feature>
<dbReference type="SUPFAM" id="SSF55166">
    <property type="entry name" value="Hedgehog/DD-peptidase"/>
    <property type="match status" value="1"/>
</dbReference>
<keyword evidence="3 9" id="KW-0479">Metal-binding</keyword>
<evidence type="ECO:0000256" key="1">
    <source>
        <dbReference type="ARBA" id="ARBA00001362"/>
    </source>
</evidence>
<dbReference type="CDD" id="cd14817">
    <property type="entry name" value="D-Ala-D-Ala_dipeptidase_VanX"/>
    <property type="match status" value="1"/>
</dbReference>
<accession>A0A516V755</accession>
<dbReference type="InterPro" id="IPR009045">
    <property type="entry name" value="Zn_M74/Hedgehog-like"/>
</dbReference>
<reference evidence="12 13" key="1">
    <citation type="submission" date="2019-07" db="EMBL/GenBank/DDBJ databases">
        <title>Lysobacter weifangensis sp. nov., isolated from bensulfuron-methyl contaminated farmland soil.</title>
        <authorList>
            <person name="Zhao H."/>
        </authorList>
    </citation>
    <scope>NUCLEOTIDE SEQUENCE [LARGE SCALE GENOMIC DNA]</scope>
    <source>
        <strain evidence="12 13">CC-Bw-6</strain>
    </source>
</reference>
<dbReference type="PROSITE" id="PS51257">
    <property type="entry name" value="PROKAR_LIPOPROTEIN"/>
    <property type="match status" value="1"/>
</dbReference>
<proteinExistence type="inferred from homology"/>
<feature type="binding site" evidence="9">
    <location>
        <position position="163"/>
    </location>
    <ligand>
        <name>Zn(2+)</name>
        <dbReference type="ChEBI" id="CHEBI:29105"/>
        <note>catalytic</note>
    </ligand>
</feature>
<dbReference type="EMBL" id="CP041742">
    <property type="protein sequence ID" value="QDQ74348.1"/>
    <property type="molecule type" value="Genomic_DNA"/>
</dbReference>
<comment type="function">
    <text evidence="9 10">Catalyzes hydrolysis of the D-alanyl-D-alanine dipeptide.</text>
</comment>
<dbReference type="GO" id="GO:0160237">
    <property type="term" value="F:D-Ala-D-Ala dipeptidase activity"/>
    <property type="evidence" value="ECO:0007669"/>
    <property type="project" value="UniProtKB-EC"/>
</dbReference>